<dbReference type="SUPFAM" id="SSF52166">
    <property type="entry name" value="Ribosomal protein L4"/>
    <property type="match status" value="1"/>
</dbReference>
<comment type="caution">
    <text evidence="6">The sequence shown here is derived from an EMBL/GenBank/DDBJ whole genome shotgun (WGS) entry which is preliminary data.</text>
</comment>
<organism evidence="6 7">
    <name type="scientific">Ceratocystis fimbriata CBS 114723</name>
    <dbReference type="NCBI Taxonomy" id="1035309"/>
    <lineage>
        <taxon>Eukaryota</taxon>
        <taxon>Fungi</taxon>
        <taxon>Dikarya</taxon>
        <taxon>Ascomycota</taxon>
        <taxon>Pezizomycotina</taxon>
        <taxon>Sordariomycetes</taxon>
        <taxon>Hypocreomycetidae</taxon>
        <taxon>Microascales</taxon>
        <taxon>Ceratocystidaceae</taxon>
        <taxon>Ceratocystis</taxon>
    </lineage>
</organism>
<gene>
    <name evidence="6" type="primary">YML6</name>
    <name evidence="6" type="ORF">CFIMG_004904RA</name>
</gene>
<evidence type="ECO:0000256" key="3">
    <source>
        <dbReference type="ARBA" id="ARBA00023274"/>
    </source>
</evidence>
<evidence type="ECO:0000256" key="2">
    <source>
        <dbReference type="ARBA" id="ARBA00022980"/>
    </source>
</evidence>
<sequence length="315" mass="34845">MAASGIRSLTEALRSLSVSSAAPIRSGTSVIANNARVVGMNRSITTTTTAAPQNFTTDVPVTIHSFPALEPVGLEQWSSKHLYVPLRRDILHRAVIFEGDSTRQGTASTKTRWDVHGSKRKVRPQKGSGRARAGSRQSPVFRGGGVVFGPHPRDFSTDLPRKMYDKAWRMALSYRYRRGELVVCEDGMELPLISDFTSLRDADFLEPQLVAGYLRKQAVQMLEAHQWDRSHGRTLFITNDVRDNLFDALDEAGDHGRVLVPDEVDVKDLLEEGRLVIERSALQRLISEHQSDLISKIVIGGVLPKGPELGKTVVA</sequence>
<dbReference type="STRING" id="1035309.A0A2C5X2V3"/>
<evidence type="ECO:0000256" key="1">
    <source>
        <dbReference type="ARBA" id="ARBA00010528"/>
    </source>
</evidence>
<keyword evidence="2 6" id="KW-0689">Ribosomal protein</keyword>
<reference evidence="6 7" key="1">
    <citation type="journal article" date="2013" name="Fungal Biol.">
        <title>Analysis of microsatellite markers in the genome of the plant pathogen Ceratocystis fimbriata.</title>
        <authorList>
            <person name="Simpson M.C."/>
            <person name="Wilken P.M."/>
            <person name="Coetzee M.P."/>
            <person name="Wingfield M.J."/>
            <person name="Wingfield B.D."/>
        </authorList>
    </citation>
    <scope>NUCLEOTIDE SEQUENCE [LARGE SCALE GENOMIC DNA]</scope>
    <source>
        <strain evidence="6 7">CBS 114723</strain>
    </source>
</reference>
<evidence type="ECO:0000256" key="5">
    <source>
        <dbReference type="SAM" id="MobiDB-lite"/>
    </source>
</evidence>
<dbReference type="Proteomes" id="UP000222788">
    <property type="component" value="Unassembled WGS sequence"/>
</dbReference>
<comment type="similarity">
    <text evidence="1">Belongs to the universal ribosomal protein uL4 family.</text>
</comment>
<evidence type="ECO:0000256" key="4">
    <source>
        <dbReference type="ARBA" id="ARBA00040565"/>
    </source>
</evidence>
<name>A0A2C5X2V3_9PEZI</name>
<dbReference type="PANTHER" id="PTHR10746">
    <property type="entry name" value="50S RIBOSOMAL PROTEIN L4"/>
    <property type="match status" value="1"/>
</dbReference>
<dbReference type="AlphaFoldDB" id="A0A2C5X2V3"/>
<accession>A0A2C5X2V3</accession>
<dbReference type="GO" id="GO:1990904">
    <property type="term" value="C:ribonucleoprotein complex"/>
    <property type="evidence" value="ECO:0007669"/>
    <property type="project" value="UniProtKB-KW"/>
</dbReference>
<dbReference type="PANTHER" id="PTHR10746:SF6">
    <property type="entry name" value="LARGE RIBOSOMAL SUBUNIT PROTEIN UL4M"/>
    <property type="match status" value="1"/>
</dbReference>
<dbReference type="GO" id="GO:0005840">
    <property type="term" value="C:ribosome"/>
    <property type="evidence" value="ECO:0007669"/>
    <property type="project" value="UniProtKB-KW"/>
</dbReference>
<dbReference type="GO" id="GO:0003735">
    <property type="term" value="F:structural constituent of ribosome"/>
    <property type="evidence" value="ECO:0007669"/>
    <property type="project" value="InterPro"/>
</dbReference>
<reference evidence="6 7" key="2">
    <citation type="journal article" date="2013" name="IMA Fungus">
        <title>IMA Genome-F 1: Ceratocystis fimbriata: Draft nuclear genome sequence for the plant pathogen, Ceratocystis fimbriata.</title>
        <authorList>
            <person name="Wilken P.M."/>
            <person name="Steenkamp E.T."/>
            <person name="Wingfield M.J."/>
            <person name="de Beer Z.W."/>
            <person name="Wingfield B.D."/>
        </authorList>
    </citation>
    <scope>NUCLEOTIDE SEQUENCE [LARGE SCALE GENOMIC DNA]</scope>
    <source>
        <strain evidence="6 7">CBS 114723</strain>
    </source>
</reference>
<keyword evidence="3" id="KW-0687">Ribonucleoprotein</keyword>
<dbReference type="EMBL" id="APWK03000074">
    <property type="protein sequence ID" value="PHH52211.1"/>
    <property type="molecule type" value="Genomic_DNA"/>
</dbReference>
<keyword evidence="7" id="KW-1185">Reference proteome</keyword>
<protein>
    <recommendedName>
        <fullName evidence="4">Large ribosomal subunit protein uL4m</fullName>
    </recommendedName>
</protein>
<evidence type="ECO:0000313" key="6">
    <source>
        <dbReference type="EMBL" id="PHH52211.1"/>
    </source>
</evidence>
<dbReference type="GO" id="GO:0006412">
    <property type="term" value="P:translation"/>
    <property type="evidence" value="ECO:0007669"/>
    <property type="project" value="InterPro"/>
</dbReference>
<dbReference type="FunFam" id="3.40.1370.10:FF:000016">
    <property type="entry name" value="60S ribosomal protein L4, mitochondrial"/>
    <property type="match status" value="1"/>
</dbReference>
<dbReference type="InterPro" id="IPR002136">
    <property type="entry name" value="Ribosomal_uL4"/>
</dbReference>
<proteinExistence type="inferred from homology"/>
<dbReference type="OrthoDB" id="275876at2759"/>
<dbReference type="Pfam" id="PF00573">
    <property type="entry name" value="Ribosomal_L4"/>
    <property type="match status" value="1"/>
</dbReference>
<dbReference type="InterPro" id="IPR023574">
    <property type="entry name" value="Ribosomal_uL4_dom_sf"/>
</dbReference>
<feature type="region of interest" description="Disordered" evidence="5">
    <location>
        <begin position="106"/>
        <end position="143"/>
    </location>
</feature>
<evidence type="ECO:0000313" key="7">
    <source>
        <dbReference type="Proteomes" id="UP000222788"/>
    </source>
</evidence>
<dbReference type="InterPro" id="IPR013005">
    <property type="entry name" value="Ribosomal_uL4-like"/>
</dbReference>
<dbReference type="Gene3D" id="3.40.1370.10">
    <property type="match status" value="1"/>
</dbReference>